<keyword evidence="6" id="KW-0436">Ligase</keyword>
<sequence>MAWFRRTQKGIQTATEDKKDVPKGLWYKSPTGKIVDAEQLEKNFYVSPEDGYHVRIGSNEYFKILFDDNKFTELDKNLTSKDPLNFEDTKKYTDRLASAQDKTGLKDAVRTAVGKSKGKEIVIACMDFKFIGGSMGAVVGEKISRAADYALKHKLPLMVISKSGGARMMEAAYSLMQLAKTSAKLAQLADAKIPYISLCTDPTTGGTTASFAMLGDINIAEPGALIGFAGPRVVKDTTGKDLPEDFQTAEFLKEHGFLDFITKRSELKNKVNQYIDLILNQPIRA</sequence>
<accession>A0ABW3IEL5</accession>
<protein>
    <recommendedName>
        <fullName evidence="4">Acetyl-coenzyme A carboxylase carboxyl transferase subunit beta</fullName>
        <shortName evidence="4">ACCase subunit beta</shortName>
        <shortName evidence="4">Acetyl-CoA carboxylase carboxyltransferase subunit beta</shortName>
        <ecNumber evidence="4">2.1.3.15</ecNumber>
    </recommendedName>
</protein>
<evidence type="ECO:0000256" key="3">
    <source>
        <dbReference type="ARBA" id="ARBA00023160"/>
    </source>
</evidence>
<evidence type="ECO:0000256" key="4">
    <source>
        <dbReference type="HAMAP-Rule" id="MF_01395"/>
    </source>
</evidence>
<dbReference type="InterPro" id="IPR034733">
    <property type="entry name" value="AcCoA_carboxyl_beta"/>
</dbReference>
<comment type="pathway">
    <text evidence="4">Lipid metabolism; malonyl-CoA biosynthesis; malonyl-CoA from acetyl-CoA: step 1/1.</text>
</comment>
<dbReference type="PROSITE" id="PS50980">
    <property type="entry name" value="COA_CT_NTER"/>
    <property type="match status" value="1"/>
</dbReference>
<dbReference type="PANTHER" id="PTHR42995">
    <property type="entry name" value="ACETYL-COENZYME A CARBOXYLASE CARBOXYL TRANSFERASE SUBUNIT BETA, CHLOROPLASTIC"/>
    <property type="match status" value="1"/>
</dbReference>
<reference evidence="7" key="1">
    <citation type="journal article" date="2019" name="Int. J. Syst. Evol. Microbiol.">
        <title>The Global Catalogue of Microorganisms (GCM) 10K type strain sequencing project: providing services to taxonomists for standard genome sequencing and annotation.</title>
        <authorList>
            <consortium name="The Broad Institute Genomics Platform"/>
            <consortium name="The Broad Institute Genome Sequencing Center for Infectious Disease"/>
            <person name="Wu L."/>
            <person name="Ma J."/>
        </authorList>
    </citation>
    <scope>NUCLEOTIDE SEQUENCE [LARGE SCALE GENOMIC DNA]</scope>
    <source>
        <strain evidence="7">CCUG 60898</strain>
    </source>
</reference>
<keyword evidence="4" id="KW-0547">Nucleotide-binding</keyword>
<dbReference type="InterPro" id="IPR029045">
    <property type="entry name" value="ClpP/crotonase-like_dom_sf"/>
</dbReference>
<dbReference type="EC" id="2.1.3.15" evidence="4"/>
<dbReference type="GO" id="GO:0003989">
    <property type="term" value="F:acetyl-CoA carboxylase activity"/>
    <property type="evidence" value="ECO:0007669"/>
    <property type="project" value="UniProtKB-EC"/>
</dbReference>
<keyword evidence="1 4" id="KW-0808">Transferase</keyword>
<dbReference type="EMBL" id="JBHTJP010000032">
    <property type="protein sequence ID" value="MFD0976426.1"/>
    <property type="molecule type" value="Genomic_DNA"/>
</dbReference>
<name>A0ABW3IEL5_9FLAO</name>
<evidence type="ECO:0000313" key="6">
    <source>
        <dbReference type="EMBL" id="MFD0976426.1"/>
    </source>
</evidence>
<dbReference type="SUPFAM" id="SSF52096">
    <property type="entry name" value="ClpP/crotonase"/>
    <property type="match status" value="1"/>
</dbReference>
<evidence type="ECO:0000256" key="1">
    <source>
        <dbReference type="ARBA" id="ARBA00022679"/>
    </source>
</evidence>
<proteinExistence type="inferred from homology"/>
<evidence type="ECO:0000259" key="5">
    <source>
        <dbReference type="PROSITE" id="PS50980"/>
    </source>
</evidence>
<dbReference type="Pfam" id="PF01039">
    <property type="entry name" value="Carboxyl_trans"/>
    <property type="match status" value="1"/>
</dbReference>
<dbReference type="RefSeq" id="WP_380737741.1">
    <property type="nucleotide sequence ID" value="NZ_JBHTJP010000032.1"/>
</dbReference>
<keyword evidence="4" id="KW-0963">Cytoplasm</keyword>
<keyword evidence="4" id="KW-0444">Lipid biosynthesis</keyword>
<comment type="function">
    <text evidence="4">Component of the acetyl coenzyme A carboxylase (ACC) complex. Biotin carboxylase (BC) catalyzes the carboxylation of biotin on its carrier protein (BCCP) and then the CO(2) group is transferred by the transcarboxylase to acetyl-CoA to form malonyl-CoA.</text>
</comment>
<comment type="caution">
    <text evidence="6">The sequence shown here is derived from an EMBL/GenBank/DDBJ whole genome shotgun (WGS) entry which is preliminary data.</text>
</comment>
<comment type="similarity">
    <text evidence="4">Belongs to the AccD/PCCB family.</text>
</comment>
<feature type="domain" description="CoA carboxyltransferase N-terminal" evidence="5">
    <location>
        <begin position="24"/>
        <end position="285"/>
    </location>
</feature>
<dbReference type="HAMAP" id="MF_01395">
    <property type="entry name" value="AcetylCoA_CT_beta"/>
    <property type="match status" value="1"/>
</dbReference>
<keyword evidence="7" id="KW-1185">Reference proteome</keyword>
<dbReference type="Proteomes" id="UP001597100">
    <property type="component" value="Unassembled WGS sequence"/>
</dbReference>
<comment type="caution">
    <text evidence="4">Lacks conserved residue(s) required for the propagation of feature annotation.</text>
</comment>
<dbReference type="Gene3D" id="3.90.226.10">
    <property type="entry name" value="2-enoyl-CoA Hydratase, Chain A, domain 1"/>
    <property type="match status" value="1"/>
</dbReference>
<keyword evidence="4" id="KW-0443">Lipid metabolism</keyword>
<keyword evidence="4" id="KW-0067">ATP-binding</keyword>
<gene>
    <name evidence="4 6" type="primary">accD</name>
    <name evidence="6" type="ORF">ACFQ1G_06460</name>
</gene>
<comment type="subunit">
    <text evidence="4">Acetyl-CoA carboxylase is a heterohexamer composed of biotin carboxyl carrier protein (AccB), biotin carboxylase (AccC) and two subunits each of ACCase subunit alpha (AccA) and ACCase subunit beta (AccD).</text>
</comment>
<keyword evidence="3 4" id="KW-0275">Fatty acid biosynthesis</keyword>
<dbReference type="InterPro" id="IPR000438">
    <property type="entry name" value="Acetyl_CoA_COase_Trfase_b_su"/>
</dbReference>
<dbReference type="NCBIfam" id="TIGR00515">
    <property type="entry name" value="accD"/>
    <property type="match status" value="1"/>
</dbReference>
<organism evidence="6 7">
    <name type="scientific">Salinimicrobium gaetbulicola</name>
    <dbReference type="NCBI Taxonomy" id="999702"/>
    <lineage>
        <taxon>Bacteria</taxon>
        <taxon>Pseudomonadati</taxon>
        <taxon>Bacteroidota</taxon>
        <taxon>Flavobacteriia</taxon>
        <taxon>Flavobacteriales</taxon>
        <taxon>Flavobacteriaceae</taxon>
        <taxon>Salinimicrobium</taxon>
    </lineage>
</organism>
<dbReference type="InterPro" id="IPR011762">
    <property type="entry name" value="COA_CT_N"/>
</dbReference>
<dbReference type="PANTHER" id="PTHR42995:SF5">
    <property type="entry name" value="ACETYL-COENZYME A CARBOXYLASE CARBOXYL TRANSFERASE SUBUNIT BETA, CHLOROPLASTIC"/>
    <property type="match status" value="1"/>
</dbReference>
<comment type="subcellular location">
    <subcellularLocation>
        <location evidence="4">Cytoplasm</location>
    </subcellularLocation>
</comment>
<comment type="catalytic activity">
    <reaction evidence="4">
        <text>N(6)-carboxybiotinyl-L-lysyl-[protein] + acetyl-CoA = N(6)-biotinyl-L-lysyl-[protein] + malonyl-CoA</text>
        <dbReference type="Rhea" id="RHEA:54728"/>
        <dbReference type="Rhea" id="RHEA-COMP:10505"/>
        <dbReference type="Rhea" id="RHEA-COMP:10506"/>
        <dbReference type="ChEBI" id="CHEBI:57288"/>
        <dbReference type="ChEBI" id="CHEBI:57384"/>
        <dbReference type="ChEBI" id="CHEBI:83144"/>
        <dbReference type="ChEBI" id="CHEBI:83145"/>
        <dbReference type="EC" id="2.1.3.15"/>
    </reaction>
</comment>
<keyword evidence="2 4" id="KW-0276">Fatty acid metabolism</keyword>
<dbReference type="PRINTS" id="PR01070">
    <property type="entry name" value="ACCCTRFRASEB"/>
</dbReference>
<evidence type="ECO:0000256" key="2">
    <source>
        <dbReference type="ARBA" id="ARBA00022832"/>
    </source>
</evidence>
<evidence type="ECO:0000313" key="7">
    <source>
        <dbReference type="Proteomes" id="UP001597100"/>
    </source>
</evidence>